<sequence length="105" mass="11408">MTTIFQKPRKANSAIAVRAADRNNYELSGAKWAQRFIGSSSTKDLSSTFRKAVDAVKEADGKLVEVKTAPRSGMNKQMKAIGASYGVKKYIGGAKDKPHWSSTGR</sequence>
<evidence type="ECO:0000313" key="1">
    <source>
        <dbReference type="EMBL" id="MYM40522.1"/>
    </source>
</evidence>
<proteinExistence type="predicted"/>
<name>A0ABW9VP74_9BURK</name>
<organism evidence="1 2">
    <name type="scientific">Duganella qianjiadongensis</name>
    <dbReference type="NCBI Taxonomy" id="2692176"/>
    <lineage>
        <taxon>Bacteria</taxon>
        <taxon>Pseudomonadati</taxon>
        <taxon>Pseudomonadota</taxon>
        <taxon>Betaproteobacteria</taxon>
        <taxon>Burkholderiales</taxon>
        <taxon>Oxalobacteraceae</taxon>
        <taxon>Telluria group</taxon>
        <taxon>Duganella</taxon>
    </lineage>
</organism>
<dbReference type="EMBL" id="WWCM01000009">
    <property type="protein sequence ID" value="MYM40522.1"/>
    <property type="molecule type" value="Genomic_DNA"/>
</dbReference>
<accession>A0ABW9VP74</accession>
<comment type="caution">
    <text evidence="1">The sequence shown here is derived from an EMBL/GenBank/DDBJ whole genome shotgun (WGS) entry which is preliminary data.</text>
</comment>
<dbReference type="RefSeq" id="WP_161039863.1">
    <property type="nucleotide sequence ID" value="NZ_WWCM01000009.1"/>
</dbReference>
<evidence type="ECO:0000313" key="2">
    <source>
        <dbReference type="Proteomes" id="UP000478090"/>
    </source>
</evidence>
<keyword evidence="2" id="KW-1185">Reference proteome</keyword>
<reference evidence="1 2" key="1">
    <citation type="submission" date="2019-12" db="EMBL/GenBank/DDBJ databases">
        <title>Novel species isolated from a subtropical stream in China.</title>
        <authorList>
            <person name="Lu H."/>
        </authorList>
    </citation>
    <scope>NUCLEOTIDE SEQUENCE [LARGE SCALE GENOMIC DNA]</scope>
    <source>
        <strain evidence="1 2">CY13W</strain>
    </source>
</reference>
<protein>
    <submittedName>
        <fullName evidence="1">Uncharacterized protein</fullName>
    </submittedName>
</protein>
<gene>
    <name evidence="1" type="ORF">GTP27_14420</name>
</gene>
<dbReference type="Proteomes" id="UP000478090">
    <property type="component" value="Unassembled WGS sequence"/>
</dbReference>